<dbReference type="Proteomes" id="UP000294814">
    <property type="component" value="Unassembled WGS sequence"/>
</dbReference>
<evidence type="ECO:0000256" key="3">
    <source>
        <dbReference type="ARBA" id="ARBA00022729"/>
    </source>
</evidence>
<keyword evidence="5" id="KW-0998">Cell outer membrane</keyword>
<evidence type="ECO:0000256" key="1">
    <source>
        <dbReference type="ARBA" id="ARBA00004442"/>
    </source>
</evidence>
<dbReference type="CDD" id="cd08977">
    <property type="entry name" value="SusD"/>
    <property type="match status" value="1"/>
</dbReference>
<dbReference type="Pfam" id="PF14322">
    <property type="entry name" value="SusD-like_3"/>
    <property type="match status" value="1"/>
</dbReference>
<comment type="similarity">
    <text evidence="2">Belongs to the SusD family.</text>
</comment>
<evidence type="ECO:0000313" key="9">
    <source>
        <dbReference type="Proteomes" id="UP000294814"/>
    </source>
</evidence>
<keyword evidence="9" id="KW-1185">Reference proteome</keyword>
<keyword evidence="3" id="KW-0732">Signal</keyword>
<dbReference type="AlphaFoldDB" id="A0A4R5F8T0"/>
<dbReference type="Pfam" id="PF07980">
    <property type="entry name" value="SusD_RagB"/>
    <property type="match status" value="1"/>
</dbReference>
<evidence type="ECO:0000256" key="2">
    <source>
        <dbReference type="ARBA" id="ARBA00006275"/>
    </source>
</evidence>
<organism evidence="8 9">
    <name type="scientific">Flavobacterium rhamnosiphilum</name>
    <dbReference type="NCBI Taxonomy" id="2541724"/>
    <lineage>
        <taxon>Bacteria</taxon>
        <taxon>Pseudomonadati</taxon>
        <taxon>Bacteroidota</taxon>
        <taxon>Flavobacteriia</taxon>
        <taxon>Flavobacteriales</taxon>
        <taxon>Flavobacteriaceae</taxon>
        <taxon>Flavobacterium</taxon>
    </lineage>
</organism>
<reference evidence="8 9" key="1">
    <citation type="submission" date="2019-03" db="EMBL/GenBank/DDBJ databases">
        <title>Novel species of Flavobacterium.</title>
        <authorList>
            <person name="Liu Q."/>
            <person name="Xin Y.-H."/>
        </authorList>
    </citation>
    <scope>NUCLEOTIDE SEQUENCE [LARGE SCALE GENOMIC DNA]</scope>
    <source>
        <strain evidence="8 9">LB3P52</strain>
    </source>
</reference>
<feature type="domain" description="SusD-like N-terminal" evidence="7">
    <location>
        <begin position="92"/>
        <end position="214"/>
    </location>
</feature>
<feature type="domain" description="RagB/SusD" evidence="6">
    <location>
        <begin position="249"/>
        <end position="497"/>
    </location>
</feature>
<sequence>MKTYVKLILGTFFVLTSCDNEVLEVASTTQISSETFWKTEADVRLALNGEYSALANVEENYIYYDVLSDNAYGNYPWEGYKAIADGTHSPRSGGAIDWMWANCFSGIGRANVVLDNYEKVGNLSDAFKKSVRGESLFLRAYFYFRLTEFYGGVPIILESPKLAHAEIPRDTKENVVNQILKDLDEAATLLPSTQSETGKATKGAVKALKARVLLYNQKWSEAAATAQEVMSMGYSLFPNYRDLFREANENNNEVIFDVQFKSPEKGNYFGLYLASYTLGGWSSIVPMQNLVNDYEMTDGKSISQSPLYNSSNPYNNRDPRLKQTISVPGATVNGIVNHVGEFGGFMFKKYTEYDETGVFGAPSDAVASGINAIIFRYAEIVLTYAEAKNEVSGPDQSVYDAINMVRTRPTVNMPVIPAGLSKDQMRQAIRHERRIELVLEGTRYSDLRRWNIAEGILNGLADPGGIRVFAASKDYLWPIPGGEFDIRGTRLVQNPGYGN</sequence>
<dbReference type="PROSITE" id="PS51257">
    <property type="entry name" value="PROKAR_LIPOPROTEIN"/>
    <property type="match status" value="1"/>
</dbReference>
<dbReference type="Gene3D" id="1.25.40.390">
    <property type="match status" value="1"/>
</dbReference>
<comment type="caution">
    <text evidence="8">The sequence shown here is derived from an EMBL/GenBank/DDBJ whole genome shotgun (WGS) entry which is preliminary data.</text>
</comment>
<dbReference type="InterPro" id="IPR011990">
    <property type="entry name" value="TPR-like_helical_dom_sf"/>
</dbReference>
<comment type="subcellular location">
    <subcellularLocation>
        <location evidence="1">Cell outer membrane</location>
    </subcellularLocation>
</comment>
<protein>
    <submittedName>
        <fullName evidence="8">RagB/SusD family nutrient uptake outer membrane protein</fullName>
    </submittedName>
</protein>
<name>A0A4R5F8T0_9FLAO</name>
<accession>A0A4R5F8T0</accession>
<evidence type="ECO:0000259" key="6">
    <source>
        <dbReference type="Pfam" id="PF07980"/>
    </source>
</evidence>
<evidence type="ECO:0000256" key="4">
    <source>
        <dbReference type="ARBA" id="ARBA00023136"/>
    </source>
</evidence>
<dbReference type="GO" id="GO:0009279">
    <property type="term" value="C:cell outer membrane"/>
    <property type="evidence" value="ECO:0007669"/>
    <property type="project" value="UniProtKB-SubCell"/>
</dbReference>
<evidence type="ECO:0000313" key="8">
    <source>
        <dbReference type="EMBL" id="TDE44866.1"/>
    </source>
</evidence>
<proteinExistence type="inferred from homology"/>
<keyword evidence="4" id="KW-0472">Membrane</keyword>
<evidence type="ECO:0000256" key="5">
    <source>
        <dbReference type="ARBA" id="ARBA00023237"/>
    </source>
</evidence>
<dbReference type="RefSeq" id="WP_131915763.1">
    <property type="nucleotide sequence ID" value="NZ_SMLG01000004.1"/>
</dbReference>
<dbReference type="SUPFAM" id="SSF48452">
    <property type="entry name" value="TPR-like"/>
    <property type="match status" value="1"/>
</dbReference>
<evidence type="ECO:0000259" key="7">
    <source>
        <dbReference type="Pfam" id="PF14322"/>
    </source>
</evidence>
<dbReference type="InterPro" id="IPR012944">
    <property type="entry name" value="SusD_RagB_dom"/>
</dbReference>
<dbReference type="EMBL" id="SMLG01000004">
    <property type="protein sequence ID" value="TDE44866.1"/>
    <property type="molecule type" value="Genomic_DNA"/>
</dbReference>
<gene>
    <name evidence="8" type="ORF">E0I26_06925</name>
</gene>
<dbReference type="InterPro" id="IPR033985">
    <property type="entry name" value="SusD-like_N"/>
</dbReference>
<dbReference type="OrthoDB" id="5694214at2"/>